<dbReference type="RefSeq" id="WP_194041918.1">
    <property type="nucleotide sequence ID" value="NZ_JADEXF010000115.1"/>
</dbReference>
<evidence type="ECO:0000259" key="1">
    <source>
        <dbReference type="Pfam" id="PF15611"/>
    </source>
</evidence>
<gene>
    <name evidence="2" type="ORF">IQ229_05270</name>
</gene>
<dbReference type="Proteomes" id="UP000647836">
    <property type="component" value="Unassembled WGS sequence"/>
</dbReference>
<name>A0ABR9TVI5_9NOSO</name>
<keyword evidence="3" id="KW-1185">Reference proteome</keyword>
<feature type="domain" description="Zorya protein ZorC EH" evidence="1">
    <location>
        <begin position="16"/>
        <end position="410"/>
    </location>
</feature>
<protein>
    <recommendedName>
        <fullName evidence="1">Zorya protein ZorC EH domain-containing protein</fullName>
    </recommendedName>
</protein>
<reference evidence="2 3" key="1">
    <citation type="submission" date="2020-10" db="EMBL/GenBank/DDBJ databases">
        <authorList>
            <person name="Castelo-Branco R."/>
            <person name="Eusebio N."/>
            <person name="Adriana R."/>
            <person name="Vieira A."/>
            <person name="Brugerolle De Fraissinette N."/>
            <person name="Rezende De Castro R."/>
            <person name="Schneider M.P."/>
            <person name="Vasconcelos V."/>
            <person name="Leao P.N."/>
        </authorList>
    </citation>
    <scope>NUCLEOTIDE SEQUENCE [LARGE SCALE GENOMIC DNA]</scope>
    <source>
        <strain evidence="2 3">LEGE 07299</strain>
    </source>
</reference>
<evidence type="ECO:0000313" key="2">
    <source>
        <dbReference type="EMBL" id="MBE9104373.1"/>
    </source>
</evidence>
<proteinExistence type="predicted"/>
<comment type="caution">
    <text evidence="2">The sequence shown here is derived from an EMBL/GenBank/DDBJ whole genome shotgun (WGS) entry which is preliminary data.</text>
</comment>
<dbReference type="Pfam" id="PF15611">
    <property type="entry name" value="EH_Signature"/>
    <property type="match status" value="1"/>
</dbReference>
<sequence length="461" mass="53780">MNYQFSIPSLPETPKCSPNQLIQLANNLLDVTISIPSIDKILEAIEQGKADQVSQLDWVYCIHAKAQWDQQNIDRAGNTSTAIWQVAISNLWLQHQLLWRLALYHSGQQESVLAQSLAESFDIFANSDLVNHLLPVQIIRALRSTQTGRELAKIACEQRVTQTELLNQIREDLPIWIPLFSKFIEYITPYFSKIISPNQEQVNWLLSCLDEMSDNQQIKAVNYLLANVCTYKANNHYLVVDWLRNNYRNGENWYKLSDPARQRLREWIGGINYGDFQKLVNLILNKLDLENFESNRLCSRRDFWANYSNRFERLRILLPKTSQIAIGYKIEGDVDLLEDDGSDPTEVCIFDFGEWFVVEFFRGRGSETRLFPKNSINEQILFGESTLSVKRIRCLGGDRHDHVYLWQVFSHTWLADKGILPNLDTQPPRNPTVDQLQKREHKFEPWQREIECLEREAKAYV</sequence>
<accession>A0ABR9TVI5</accession>
<organism evidence="2 3">
    <name type="scientific">Nostoc cf. edaphicum LEGE 07299</name>
    <dbReference type="NCBI Taxonomy" id="2777974"/>
    <lineage>
        <taxon>Bacteria</taxon>
        <taxon>Bacillati</taxon>
        <taxon>Cyanobacteriota</taxon>
        <taxon>Cyanophyceae</taxon>
        <taxon>Nostocales</taxon>
        <taxon>Nostocaceae</taxon>
        <taxon>Nostoc</taxon>
    </lineage>
</organism>
<dbReference type="EMBL" id="JADEXF010000115">
    <property type="protein sequence ID" value="MBE9104373.1"/>
    <property type="molecule type" value="Genomic_DNA"/>
</dbReference>
<dbReference type="InterPro" id="IPR028943">
    <property type="entry name" value="ZorC_EH_Signature_dom"/>
</dbReference>
<evidence type="ECO:0000313" key="3">
    <source>
        <dbReference type="Proteomes" id="UP000647836"/>
    </source>
</evidence>